<dbReference type="EMBL" id="FSQT01000001">
    <property type="protein sequence ID" value="SIM70027.1"/>
    <property type="molecule type" value="Genomic_DNA"/>
</dbReference>
<evidence type="ECO:0000313" key="2">
    <source>
        <dbReference type="Proteomes" id="UP000185124"/>
    </source>
</evidence>
<dbReference type="STRING" id="709881.SAMN04489832_1494"/>
<dbReference type="Proteomes" id="UP000185124">
    <property type="component" value="Unassembled WGS sequence"/>
</dbReference>
<gene>
    <name evidence="1" type="ORF">SAMN04489832_1494</name>
</gene>
<evidence type="ECO:0000313" key="1">
    <source>
        <dbReference type="EMBL" id="SIM70027.1"/>
    </source>
</evidence>
<organism evidence="1 2">
    <name type="scientific">Micromonospora cremea</name>
    <dbReference type="NCBI Taxonomy" id="709881"/>
    <lineage>
        <taxon>Bacteria</taxon>
        <taxon>Bacillati</taxon>
        <taxon>Actinomycetota</taxon>
        <taxon>Actinomycetes</taxon>
        <taxon>Micromonosporales</taxon>
        <taxon>Micromonosporaceae</taxon>
        <taxon>Micromonospora</taxon>
    </lineage>
</organism>
<keyword evidence="2" id="KW-1185">Reference proteome</keyword>
<sequence>MANLENIDGIRVETVRCRTPGATHGLASHPDSANDA</sequence>
<protein>
    <submittedName>
        <fullName evidence="1">Uncharacterized protein</fullName>
    </submittedName>
</protein>
<name>A0A1N5VCL1_9ACTN</name>
<reference evidence="2" key="1">
    <citation type="submission" date="2016-12" db="EMBL/GenBank/DDBJ databases">
        <authorList>
            <person name="Varghese N."/>
            <person name="Submissions S."/>
        </authorList>
    </citation>
    <scope>NUCLEOTIDE SEQUENCE [LARGE SCALE GENOMIC DNA]</scope>
    <source>
        <strain evidence="2">DSM 45599</strain>
    </source>
</reference>
<dbReference type="AlphaFoldDB" id="A0A1N5VCL1"/>
<accession>A0A1N5VCL1</accession>
<proteinExistence type="predicted"/>